<evidence type="ECO:0000313" key="2">
    <source>
        <dbReference type="Proteomes" id="UP000054776"/>
    </source>
</evidence>
<name>A0A0V1BLC7_TRISP</name>
<dbReference type="OrthoDB" id="10544807at2759"/>
<dbReference type="AlphaFoldDB" id="A0A0V1BLC7"/>
<dbReference type="Proteomes" id="UP000054776">
    <property type="component" value="Unassembled WGS sequence"/>
</dbReference>
<gene>
    <name evidence="1" type="ORF">T01_14599</name>
</gene>
<comment type="caution">
    <text evidence="1">The sequence shown here is derived from an EMBL/GenBank/DDBJ whole genome shotgun (WGS) entry which is preliminary data.</text>
</comment>
<reference evidence="1 2" key="1">
    <citation type="submission" date="2015-01" db="EMBL/GenBank/DDBJ databases">
        <title>Evolution of Trichinella species and genotypes.</title>
        <authorList>
            <person name="Korhonen P.K."/>
            <person name="Edoardo P."/>
            <person name="Giuseppe L.R."/>
            <person name="Gasser R.B."/>
        </authorList>
    </citation>
    <scope>NUCLEOTIDE SEQUENCE [LARGE SCALE GENOMIC DNA]</scope>
    <source>
        <strain evidence="1">ISS3</strain>
    </source>
</reference>
<accession>A0A0V1BLC7</accession>
<protein>
    <submittedName>
        <fullName evidence="1">Uncharacterized protein</fullName>
    </submittedName>
</protein>
<proteinExistence type="predicted"/>
<sequence>MENLANKPSKRISVCFPAPLNIHHSEDRRMNTRLFLDSRLSRLAVSLDQFQEEKGITAQKGKSVLHIHRNFNNGKKKYRLPGGKSSKTIDR</sequence>
<keyword evidence="2" id="KW-1185">Reference proteome</keyword>
<dbReference type="InParanoid" id="A0A0V1BLC7"/>
<evidence type="ECO:0000313" key="1">
    <source>
        <dbReference type="EMBL" id="KRY37856.1"/>
    </source>
</evidence>
<organism evidence="1 2">
    <name type="scientific">Trichinella spiralis</name>
    <name type="common">Trichina worm</name>
    <dbReference type="NCBI Taxonomy" id="6334"/>
    <lineage>
        <taxon>Eukaryota</taxon>
        <taxon>Metazoa</taxon>
        <taxon>Ecdysozoa</taxon>
        <taxon>Nematoda</taxon>
        <taxon>Enoplea</taxon>
        <taxon>Dorylaimia</taxon>
        <taxon>Trichinellida</taxon>
        <taxon>Trichinellidae</taxon>
        <taxon>Trichinella</taxon>
    </lineage>
</organism>
<dbReference type="EMBL" id="JYDH01000030">
    <property type="protein sequence ID" value="KRY37856.1"/>
    <property type="molecule type" value="Genomic_DNA"/>
</dbReference>